<gene>
    <name evidence="1" type="ORF">OU682_19900</name>
</gene>
<evidence type="ECO:0000313" key="1">
    <source>
        <dbReference type="EMBL" id="MCZ0963863.1"/>
    </source>
</evidence>
<accession>A0ABT4JBZ6</accession>
<dbReference type="Proteomes" id="UP001149822">
    <property type="component" value="Unassembled WGS sequence"/>
</dbReference>
<evidence type="ECO:0000313" key="2">
    <source>
        <dbReference type="Proteomes" id="UP001149822"/>
    </source>
</evidence>
<dbReference type="EMBL" id="JAPTYD010000054">
    <property type="protein sequence ID" value="MCZ0963863.1"/>
    <property type="molecule type" value="Genomic_DNA"/>
</dbReference>
<name>A0ABT4JBZ6_9RHOB</name>
<sequence>MTMRSSTSLVEFRHPFDVPGSRAQLPPGRYEVLVEEELLEGLSFAAYKETAAYLMIYGKGHNSGPTEMRPISSAYLTLALKRDAELDTAVEDGLVPPPDMVLSGEGGSAFQDMQAPLQSQKAVTVGSKIKRWIQTVTSTLPR</sequence>
<comment type="caution">
    <text evidence="1">The sequence shown here is derived from an EMBL/GenBank/DDBJ whole genome shotgun (WGS) entry which is preliminary data.</text>
</comment>
<organism evidence="1 2">
    <name type="scientific">Paracoccus benzoatiresistens</name>
    <dbReference type="NCBI Taxonomy" id="2997341"/>
    <lineage>
        <taxon>Bacteria</taxon>
        <taxon>Pseudomonadati</taxon>
        <taxon>Pseudomonadota</taxon>
        <taxon>Alphaproteobacteria</taxon>
        <taxon>Rhodobacterales</taxon>
        <taxon>Paracoccaceae</taxon>
        <taxon>Paracoccus</taxon>
    </lineage>
</organism>
<keyword evidence="2" id="KW-1185">Reference proteome</keyword>
<dbReference type="RefSeq" id="WP_268943958.1">
    <property type="nucleotide sequence ID" value="NZ_JAPTYD010000054.1"/>
</dbReference>
<protein>
    <submittedName>
        <fullName evidence="1">Uncharacterized protein</fullName>
    </submittedName>
</protein>
<reference evidence="1" key="1">
    <citation type="submission" date="2022-12" db="EMBL/GenBank/DDBJ databases">
        <title>Paracoccus sp. EF6 isolated from a lake water.</title>
        <authorList>
            <person name="Liu H."/>
        </authorList>
    </citation>
    <scope>NUCLEOTIDE SEQUENCE</scope>
    <source>
        <strain evidence="1">EF6</strain>
    </source>
</reference>
<proteinExistence type="predicted"/>